<organism evidence="1 2">
    <name type="scientific">Hathewaya histolytica</name>
    <name type="common">Clostridium histolyticum</name>
    <dbReference type="NCBI Taxonomy" id="1498"/>
    <lineage>
        <taxon>Bacteria</taxon>
        <taxon>Bacillati</taxon>
        <taxon>Bacillota</taxon>
        <taxon>Clostridia</taxon>
        <taxon>Eubacteriales</taxon>
        <taxon>Clostridiaceae</taxon>
        <taxon>Hathewaya</taxon>
    </lineage>
</organism>
<dbReference type="AlphaFoldDB" id="A0A4U9QZ78"/>
<dbReference type="Proteomes" id="UP000308489">
    <property type="component" value="Chromosome 1"/>
</dbReference>
<dbReference type="InterPro" id="IPR049585">
    <property type="entry name" value="CdiI_EcoliA0-like"/>
</dbReference>
<dbReference type="EMBL" id="LR590481">
    <property type="protein sequence ID" value="VTQ84254.1"/>
    <property type="molecule type" value="Genomic_DNA"/>
</dbReference>
<dbReference type="CDD" id="cd20693">
    <property type="entry name" value="CdiI_EcoliA0-like"/>
    <property type="match status" value="1"/>
</dbReference>
<proteinExistence type="predicted"/>
<sequence>MTLLEECIEALGNDICIFNGDEKLAIEDKFYNMVPLTTWGRINWDKFKNIVEVKGLEDLNLIEGNKKYYIIWGDIEMPVVKSELVNILNNLDDVIAVSFDTWLLAEDESMVIEFYHESDVTIGMLADLIYL</sequence>
<name>A0A4U9QZ78_HATHI</name>
<gene>
    <name evidence="1" type="ORF">NCTC503_00507</name>
</gene>
<keyword evidence="2" id="KW-1185">Reference proteome</keyword>
<accession>A0A4U9QZ78</accession>
<evidence type="ECO:0000313" key="2">
    <source>
        <dbReference type="Proteomes" id="UP000308489"/>
    </source>
</evidence>
<reference evidence="1 2" key="1">
    <citation type="submission" date="2019-05" db="EMBL/GenBank/DDBJ databases">
        <authorList>
            <consortium name="Pathogen Informatics"/>
        </authorList>
    </citation>
    <scope>NUCLEOTIDE SEQUENCE [LARGE SCALE GENOMIC DNA]</scope>
    <source>
        <strain evidence="1 2">NCTC503</strain>
    </source>
</reference>
<dbReference type="Pfam" id="PF24172">
    <property type="entry name" value="CdiI_ImmP"/>
    <property type="match status" value="1"/>
</dbReference>
<dbReference type="OrthoDB" id="6565706at2"/>
<evidence type="ECO:0000313" key="1">
    <source>
        <dbReference type="EMBL" id="VTQ84254.1"/>
    </source>
</evidence>
<dbReference type="KEGG" id="hhw:NCTC503_00507"/>
<protein>
    <submittedName>
        <fullName evidence="1">Uncharacterized protein</fullName>
    </submittedName>
</protein>
<dbReference type="RefSeq" id="WP_138209294.1">
    <property type="nucleotide sequence ID" value="NZ_CBCRUQ010000009.1"/>
</dbReference>